<evidence type="ECO:0000313" key="2">
    <source>
        <dbReference type="Proteomes" id="UP000287830"/>
    </source>
</evidence>
<dbReference type="InterPro" id="IPR011990">
    <property type="entry name" value="TPR-like_helical_dom_sf"/>
</dbReference>
<organism evidence="1 2">
    <name type="scientific">Streptomyces chrestomyceticus JCM 4735</name>
    <dbReference type="NCBI Taxonomy" id="1306181"/>
    <lineage>
        <taxon>Bacteria</taxon>
        <taxon>Bacillati</taxon>
        <taxon>Actinomycetota</taxon>
        <taxon>Actinomycetes</taxon>
        <taxon>Kitasatosporales</taxon>
        <taxon>Streptomycetaceae</taxon>
        <taxon>Streptomyces</taxon>
    </lineage>
</organism>
<dbReference type="SUPFAM" id="SSF48452">
    <property type="entry name" value="TPR-like"/>
    <property type="match status" value="1"/>
</dbReference>
<dbReference type="Proteomes" id="UP000287830">
    <property type="component" value="Unassembled WGS sequence"/>
</dbReference>
<evidence type="ECO:0000313" key="1">
    <source>
        <dbReference type="EMBL" id="GCD39011.1"/>
    </source>
</evidence>
<name>A0A7U9L0X1_9ACTN</name>
<accession>A0A7U9L0X1</accession>
<protein>
    <recommendedName>
        <fullName evidence="3">Transcriptional regulator</fullName>
    </recommendedName>
</protein>
<reference evidence="1 2" key="1">
    <citation type="submission" date="2018-11" db="EMBL/GenBank/DDBJ databases">
        <title>Whole genome sequence of Streptomyces chrestomyceticus NBRC 13444(T).</title>
        <authorList>
            <person name="Komaki H."/>
            <person name="Tamura T."/>
        </authorList>
    </citation>
    <scope>NUCLEOTIDE SEQUENCE [LARGE SCALE GENOMIC DNA]</scope>
    <source>
        <strain evidence="1 2">NBRC 13444</strain>
    </source>
</reference>
<sequence>MRRREFITATTTMTAAAAMPLIAARPYAVGTTDVIRLRSGLDALTALDATRGGHEALEQAALAGSAEALELQKRAASQRIRQRLFSLAANYTASAAWSAVDARQSDRAQGHLNRALYLAGMGKDPVAELRVWNAHAMLSNHRGEFLQAVEAGKAAQTTAVTRRDPLFASLAQARTAIGYSKLRDRQGALRSLGRAEEALMKAASDESRPSWVAFYGTAELLAITAIVRDDIGDPAEAEAASHRALAAIPQQFRRNRALATLQLALTQLHQRDIDQACATAGEMFALMDGCPLPGRMRSYLGDFTVT</sequence>
<dbReference type="EMBL" id="BHZC01000001">
    <property type="protein sequence ID" value="GCD39011.1"/>
    <property type="molecule type" value="Genomic_DNA"/>
</dbReference>
<comment type="caution">
    <text evidence="1">The sequence shown here is derived from an EMBL/GenBank/DDBJ whole genome shotgun (WGS) entry which is preliminary data.</text>
</comment>
<evidence type="ECO:0008006" key="3">
    <source>
        <dbReference type="Google" id="ProtNLM"/>
    </source>
</evidence>
<dbReference type="GeneID" id="95625542"/>
<dbReference type="RefSeq" id="WP_244955454.1">
    <property type="nucleotide sequence ID" value="NZ_BHZC01000001.1"/>
</dbReference>
<proteinExistence type="predicted"/>
<gene>
    <name evidence="1" type="ORF">OEIGOIKO_06831</name>
</gene>
<dbReference type="AlphaFoldDB" id="A0A7U9L0X1"/>